<keyword evidence="2" id="KW-1185">Reference proteome</keyword>
<reference evidence="2" key="1">
    <citation type="journal article" date="2017" name="Genome Biol.">
        <title>Comparative genomics reveals high biological diversity and specific adaptations in the industrially and medically important fungal genus Aspergillus.</title>
        <authorList>
            <person name="de Vries R.P."/>
            <person name="Riley R."/>
            <person name="Wiebenga A."/>
            <person name="Aguilar-Osorio G."/>
            <person name="Amillis S."/>
            <person name="Uchima C.A."/>
            <person name="Anderluh G."/>
            <person name="Asadollahi M."/>
            <person name="Askin M."/>
            <person name="Barry K."/>
            <person name="Battaglia E."/>
            <person name="Bayram O."/>
            <person name="Benocci T."/>
            <person name="Braus-Stromeyer S.A."/>
            <person name="Caldana C."/>
            <person name="Canovas D."/>
            <person name="Cerqueira G.C."/>
            <person name="Chen F."/>
            <person name="Chen W."/>
            <person name="Choi C."/>
            <person name="Clum A."/>
            <person name="Dos Santos R.A."/>
            <person name="Damasio A.R."/>
            <person name="Diallinas G."/>
            <person name="Emri T."/>
            <person name="Fekete E."/>
            <person name="Flipphi M."/>
            <person name="Freyberg S."/>
            <person name="Gallo A."/>
            <person name="Gournas C."/>
            <person name="Habgood R."/>
            <person name="Hainaut M."/>
            <person name="Harispe M.L."/>
            <person name="Henrissat B."/>
            <person name="Hilden K.S."/>
            <person name="Hope R."/>
            <person name="Hossain A."/>
            <person name="Karabika E."/>
            <person name="Karaffa L."/>
            <person name="Karanyi Z."/>
            <person name="Krasevec N."/>
            <person name="Kuo A."/>
            <person name="Kusch H."/>
            <person name="LaButti K."/>
            <person name="Lagendijk E.L."/>
            <person name="Lapidus A."/>
            <person name="Levasseur A."/>
            <person name="Lindquist E."/>
            <person name="Lipzen A."/>
            <person name="Logrieco A.F."/>
            <person name="MacCabe A."/>
            <person name="Maekelae M.R."/>
            <person name="Malavazi I."/>
            <person name="Melin P."/>
            <person name="Meyer V."/>
            <person name="Mielnichuk N."/>
            <person name="Miskei M."/>
            <person name="Molnar A.P."/>
            <person name="Mule G."/>
            <person name="Ngan C.Y."/>
            <person name="Orejas M."/>
            <person name="Orosz E."/>
            <person name="Ouedraogo J.P."/>
            <person name="Overkamp K.M."/>
            <person name="Park H.-S."/>
            <person name="Perrone G."/>
            <person name="Piumi F."/>
            <person name="Punt P.J."/>
            <person name="Ram A.F."/>
            <person name="Ramon A."/>
            <person name="Rauscher S."/>
            <person name="Record E."/>
            <person name="Riano-Pachon D.M."/>
            <person name="Robert V."/>
            <person name="Roehrig J."/>
            <person name="Ruller R."/>
            <person name="Salamov A."/>
            <person name="Salih N.S."/>
            <person name="Samson R.A."/>
            <person name="Sandor E."/>
            <person name="Sanguinetti M."/>
            <person name="Schuetze T."/>
            <person name="Sepcic K."/>
            <person name="Shelest E."/>
            <person name="Sherlock G."/>
            <person name="Sophianopoulou V."/>
            <person name="Squina F.M."/>
            <person name="Sun H."/>
            <person name="Susca A."/>
            <person name="Todd R.B."/>
            <person name="Tsang A."/>
            <person name="Unkles S.E."/>
            <person name="van de Wiele N."/>
            <person name="van Rossen-Uffink D."/>
            <person name="Oliveira J.V."/>
            <person name="Vesth T.C."/>
            <person name="Visser J."/>
            <person name="Yu J.-H."/>
            <person name="Zhou M."/>
            <person name="Andersen M.R."/>
            <person name="Archer D.B."/>
            <person name="Baker S.E."/>
            <person name="Benoit I."/>
            <person name="Brakhage A.A."/>
            <person name="Braus G.H."/>
            <person name="Fischer R."/>
            <person name="Frisvad J.C."/>
            <person name="Goldman G.H."/>
            <person name="Houbraken J."/>
            <person name="Oakley B."/>
            <person name="Pocsi I."/>
            <person name="Scazzocchio C."/>
            <person name="Seiboth B."/>
            <person name="vanKuyk P.A."/>
            <person name="Wortman J."/>
            <person name="Dyer P.S."/>
            <person name="Grigoriev I.V."/>
        </authorList>
    </citation>
    <scope>NUCLEOTIDE SEQUENCE [LARGE SCALE GENOMIC DNA]</scope>
    <source>
        <strain evidence="2">CBS 593.65</strain>
    </source>
</reference>
<dbReference type="VEuPathDB" id="FungiDB:ASPSYDRAFT_46589"/>
<protein>
    <recommendedName>
        <fullName evidence="3">Methyltransferase domain-containing protein</fullName>
    </recommendedName>
</protein>
<organism evidence="1 2">
    <name type="scientific">Aspergillus sydowii CBS 593.65</name>
    <dbReference type="NCBI Taxonomy" id="1036612"/>
    <lineage>
        <taxon>Eukaryota</taxon>
        <taxon>Fungi</taxon>
        <taxon>Dikarya</taxon>
        <taxon>Ascomycota</taxon>
        <taxon>Pezizomycotina</taxon>
        <taxon>Eurotiomycetes</taxon>
        <taxon>Eurotiomycetidae</taxon>
        <taxon>Eurotiales</taxon>
        <taxon>Aspergillaceae</taxon>
        <taxon>Aspergillus</taxon>
        <taxon>Aspergillus subgen. Nidulantes</taxon>
    </lineage>
</organism>
<dbReference type="GeneID" id="63763342"/>
<dbReference type="STRING" id="1036612.A0A1L9TDD8"/>
<accession>A0A1L9TDD8</accession>
<feature type="non-terminal residue" evidence="1">
    <location>
        <position position="77"/>
    </location>
</feature>
<dbReference type="AlphaFoldDB" id="A0A1L9TDD8"/>
<dbReference type="Proteomes" id="UP000184356">
    <property type="component" value="Unassembled WGS sequence"/>
</dbReference>
<dbReference type="RefSeq" id="XP_040701250.1">
    <property type="nucleotide sequence ID" value="XM_040847269.1"/>
</dbReference>
<dbReference type="EMBL" id="KV878588">
    <property type="protein sequence ID" value="OJJ57444.1"/>
    <property type="molecule type" value="Genomic_DNA"/>
</dbReference>
<evidence type="ECO:0000313" key="1">
    <source>
        <dbReference type="EMBL" id="OJJ57444.1"/>
    </source>
</evidence>
<dbReference type="OrthoDB" id="66144at2759"/>
<name>A0A1L9TDD8_9EURO</name>
<evidence type="ECO:0008006" key="3">
    <source>
        <dbReference type="Google" id="ProtNLM"/>
    </source>
</evidence>
<proteinExistence type="predicted"/>
<sequence>MTTDFAEKNRQVFEKQSRTYRSEFGKVVETLINVVKNKRTWASDTWTDTKAGKGKEIKVLEYACGPGHVSLVSSRFL</sequence>
<gene>
    <name evidence="1" type="ORF">ASPSYDRAFT_46589</name>
</gene>
<evidence type="ECO:0000313" key="2">
    <source>
        <dbReference type="Proteomes" id="UP000184356"/>
    </source>
</evidence>